<dbReference type="InterPro" id="IPR036652">
    <property type="entry name" value="YjeF_N_dom_sf"/>
</dbReference>
<evidence type="ECO:0000259" key="7">
    <source>
        <dbReference type="PROSITE" id="PS51383"/>
    </source>
</evidence>
<evidence type="ECO:0000256" key="3">
    <source>
        <dbReference type="ARBA" id="ARBA00025153"/>
    </source>
</evidence>
<comment type="similarity">
    <text evidence="1">In the N-terminal section; belongs to the NnrE/AIBP family.</text>
</comment>
<keyword evidence="6" id="KW-0413">Isomerase</keyword>
<evidence type="ECO:0000256" key="2">
    <source>
        <dbReference type="ARBA" id="ARBA00009524"/>
    </source>
</evidence>
<comment type="caution">
    <text evidence="6">Lacks conserved residue(s) required for the propagation of feature annotation.</text>
</comment>
<feature type="binding site" evidence="6">
    <location>
        <position position="118"/>
    </location>
    <ligand>
        <name>K(+)</name>
        <dbReference type="ChEBI" id="CHEBI:29103"/>
    </ligand>
</feature>
<evidence type="ECO:0000313" key="9">
    <source>
        <dbReference type="EMBL" id="UUP15564.1"/>
    </source>
</evidence>
<dbReference type="SUPFAM" id="SSF53613">
    <property type="entry name" value="Ribokinase-like"/>
    <property type="match status" value="1"/>
</dbReference>
<evidence type="ECO:0000313" key="10">
    <source>
        <dbReference type="Proteomes" id="UP001342418"/>
    </source>
</evidence>
<comment type="catalytic activity">
    <reaction evidence="4">
        <text>(6S)-NADHX + ADP = AMP + phosphate + NADH + H(+)</text>
        <dbReference type="Rhea" id="RHEA:32223"/>
        <dbReference type="ChEBI" id="CHEBI:15378"/>
        <dbReference type="ChEBI" id="CHEBI:43474"/>
        <dbReference type="ChEBI" id="CHEBI:57945"/>
        <dbReference type="ChEBI" id="CHEBI:64074"/>
        <dbReference type="ChEBI" id="CHEBI:456215"/>
        <dbReference type="ChEBI" id="CHEBI:456216"/>
        <dbReference type="EC" id="4.2.1.136"/>
    </reaction>
</comment>
<comment type="similarity">
    <text evidence="6">Belongs to the NnrE/AIBP family.</text>
</comment>
<keyword evidence="6" id="KW-0547">Nucleotide-binding</keyword>
<dbReference type="HAMAP" id="MF_01966">
    <property type="entry name" value="NADHX_epimerase"/>
    <property type="match status" value="1"/>
</dbReference>
<feature type="binding site" evidence="6">
    <location>
        <position position="151"/>
    </location>
    <ligand>
        <name>(6S)-NADPHX</name>
        <dbReference type="ChEBI" id="CHEBI:64076"/>
    </ligand>
</feature>
<feature type="domain" description="YjeF N-terminal" evidence="8">
    <location>
        <begin position="10"/>
        <end position="208"/>
    </location>
</feature>
<dbReference type="NCBIfam" id="TIGR00197">
    <property type="entry name" value="yjeF_nterm"/>
    <property type="match status" value="1"/>
</dbReference>
<dbReference type="Proteomes" id="UP001342418">
    <property type="component" value="Chromosome"/>
</dbReference>
<comment type="similarity">
    <text evidence="2">In the C-terminal section; belongs to the NnrD/CARKD family.</text>
</comment>
<comment type="catalytic activity">
    <reaction evidence="6">
        <text>(6R)-NADHX = (6S)-NADHX</text>
        <dbReference type="Rhea" id="RHEA:32215"/>
        <dbReference type="ChEBI" id="CHEBI:64074"/>
        <dbReference type="ChEBI" id="CHEBI:64075"/>
        <dbReference type="EC" id="5.1.99.6"/>
    </reaction>
</comment>
<comment type="catalytic activity">
    <reaction evidence="6">
        <text>(6R)-NADPHX = (6S)-NADPHX</text>
        <dbReference type="Rhea" id="RHEA:32227"/>
        <dbReference type="ChEBI" id="CHEBI:64076"/>
        <dbReference type="ChEBI" id="CHEBI:64077"/>
        <dbReference type="EC" id="5.1.99.6"/>
    </reaction>
</comment>
<evidence type="ECO:0000256" key="4">
    <source>
        <dbReference type="ARBA" id="ARBA00048238"/>
    </source>
</evidence>
<dbReference type="SUPFAM" id="SSF64153">
    <property type="entry name" value="YjeF N-terminal domain-like"/>
    <property type="match status" value="1"/>
</dbReference>
<dbReference type="EMBL" id="CP030941">
    <property type="protein sequence ID" value="UUP15564.1"/>
    <property type="molecule type" value="Genomic_DNA"/>
</dbReference>
<evidence type="ECO:0000259" key="8">
    <source>
        <dbReference type="PROSITE" id="PS51385"/>
    </source>
</evidence>
<dbReference type="RefSeq" id="WP_338528070.1">
    <property type="nucleotide sequence ID" value="NZ_CP030941.1"/>
</dbReference>
<feature type="binding site" evidence="6">
    <location>
        <begin position="122"/>
        <end position="128"/>
    </location>
    <ligand>
        <name>(6S)-NADPHX</name>
        <dbReference type="ChEBI" id="CHEBI:64076"/>
    </ligand>
</feature>
<keyword evidence="6" id="KW-0630">Potassium</keyword>
<protein>
    <recommendedName>
        <fullName evidence="6">NAD(P)H-hydrate epimerase</fullName>
        <ecNumber evidence="6">5.1.99.6</ecNumber>
    </recommendedName>
    <alternativeName>
        <fullName evidence="6">NAD(P)HX epimerase</fullName>
    </alternativeName>
</protein>
<evidence type="ECO:0000256" key="5">
    <source>
        <dbReference type="ARBA" id="ARBA00049209"/>
    </source>
</evidence>
<name>A0ABY5ME93_9HYPH</name>
<accession>A0ABY5ME93</accession>
<dbReference type="InterPro" id="IPR004443">
    <property type="entry name" value="YjeF_N_dom"/>
</dbReference>
<comment type="catalytic activity">
    <reaction evidence="5">
        <text>(6S)-NADPHX + ADP = AMP + phosphate + NADPH + H(+)</text>
        <dbReference type="Rhea" id="RHEA:32235"/>
        <dbReference type="ChEBI" id="CHEBI:15378"/>
        <dbReference type="ChEBI" id="CHEBI:43474"/>
        <dbReference type="ChEBI" id="CHEBI:57783"/>
        <dbReference type="ChEBI" id="CHEBI:64076"/>
        <dbReference type="ChEBI" id="CHEBI:456215"/>
        <dbReference type="ChEBI" id="CHEBI:456216"/>
        <dbReference type="EC" id="4.2.1.136"/>
    </reaction>
</comment>
<comment type="function">
    <text evidence="3">Bifunctional enzyme that catalyzes the epimerization of the S- and R-forms of NAD(P)HX and the dehydration of the S-form of NAD(P)HX at the expense of ADP, which is converted to AMP. This allows the repair of both epimers of NAD(P)HX, a damaged form of NAD(P)H that is a result of enzymatic or heat-dependent hydration.</text>
</comment>
<gene>
    <name evidence="9" type="primary">nnr_1</name>
    <name evidence="6" type="synonym">nnrE</name>
    <name evidence="9" type="ORF">NTH_00001</name>
</gene>
<comment type="cofactor">
    <cofactor evidence="6">
        <name>K(+)</name>
        <dbReference type="ChEBI" id="CHEBI:29103"/>
    </cofactor>
    <text evidence="6">Binds 1 potassium ion per subunit.</text>
</comment>
<organism evidence="9 10">
    <name type="scientific">Nitratireductor thuwali</name>
    <dbReference type="NCBI Taxonomy" id="2267699"/>
    <lineage>
        <taxon>Bacteria</taxon>
        <taxon>Pseudomonadati</taxon>
        <taxon>Pseudomonadota</taxon>
        <taxon>Alphaproteobacteria</taxon>
        <taxon>Hyphomicrobiales</taxon>
        <taxon>Phyllobacteriaceae</taxon>
        <taxon>Nitratireductor</taxon>
    </lineage>
</organism>
<dbReference type="EC" id="5.1.99.6" evidence="6"/>
<dbReference type="Pfam" id="PF03853">
    <property type="entry name" value="YjeF_N"/>
    <property type="match status" value="1"/>
</dbReference>
<proteinExistence type="inferred from homology"/>
<evidence type="ECO:0000256" key="1">
    <source>
        <dbReference type="ARBA" id="ARBA00006001"/>
    </source>
</evidence>
<dbReference type="PROSITE" id="PS51385">
    <property type="entry name" value="YJEF_N"/>
    <property type="match status" value="1"/>
</dbReference>
<sequence length="321" mass="33569">MIELLTPQEMSRADALAMEKGPHDGAGLMDRAGAAVADAVLARFAGAAGFDILCGPGNNGGDGYVVADLLRERGLDTKVWRLAMPRQGSDCEAVAARCHAECAPLEDYRPLPGRIAVDALFGAGLSKPVGGAAARVLGSLAETGVRVVAVDLPSGVSGATGQVLGIAAPAALTVTFFRRKPGHLLYPGRALCGETLVADIGIDARVLDEIAPRCFVNDPALWRAEWPVMEPDLHKYRRGHVGVFSGGPMATGAARLSARAAARIGAGAVTLLSPGAALAVNAMHLTSIMLRRVEEERELLEFHEERRPKAYVLGRVSALAS</sequence>
<keyword evidence="6" id="KW-0521">NADP</keyword>
<dbReference type="InterPro" id="IPR000631">
    <property type="entry name" value="CARKD"/>
</dbReference>
<feature type="binding site" evidence="6">
    <location>
        <begin position="58"/>
        <end position="62"/>
    </location>
    <ligand>
        <name>(6S)-NADPHX</name>
        <dbReference type="ChEBI" id="CHEBI:64076"/>
    </ligand>
</feature>
<feature type="binding site" evidence="6">
    <location>
        <position position="59"/>
    </location>
    <ligand>
        <name>K(+)</name>
        <dbReference type="ChEBI" id="CHEBI:29103"/>
    </ligand>
</feature>
<dbReference type="PROSITE" id="PS51383">
    <property type="entry name" value="YJEF_C_3"/>
    <property type="match status" value="1"/>
</dbReference>
<dbReference type="Gene3D" id="3.40.50.10260">
    <property type="entry name" value="YjeF N-terminal domain"/>
    <property type="match status" value="1"/>
</dbReference>
<keyword evidence="10" id="KW-1185">Reference proteome</keyword>
<comment type="function">
    <text evidence="6">Catalyzes the epimerization of the S- and R-forms of NAD(P)HX, a damaged form of NAD(P)H that is a result of enzymatic or heat-dependent hydration. This is a prerequisite for the S-specific NAD(P)H-hydrate dehydratase to allow the repair of both epimers of NAD(P)HX.</text>
</comment>
<keyword evidence="6" id="KW-0520">NAD</keyword>
<feature type="domain" description="YjeF C-terminal" evidence="7">
    <location>
        <begin position="218"/>
        <end position="321"/>
    </location>
</feature>
<feature type="binding site" evidence="6">
    <location>
        <position position="154"/>
    </location>
    <ligand>
        <name>K(+)</name>
        <dbReference type="ChEBI" id="CHEBI:29103"/>
    </ligand>
</feature>
<evidence type="ECO:0000256" key="6">
    <source>
        <dbReference type="HAMAP-Rule" id="MF_01966"/>
    </source>
</evidence>
<reference evidence="9 10" key="1">
    <citation type="submission" date="2018-07" db="EMBL/GenBank/DDBJ databases">
        <title>Genome sequence of Nitratireductor thuwali#1536.</title>
        <authorList>
            <person name="Michoud G."/>
            <person name="Merlino G."/>
            <person name="Sefrji F.O."/>
            <person name="Daffonchio D."/>
        </authorList>
    </citation>
    <scope>NUCLEOTIDE SEQUENCE [LARGE SCALE GENOMIC DNA]</scope>
    <source>
        <strain evidence="10">Nit1536</strain>
    </source>
</reference>
<dbReference type="InterPro" id="IPR029056">
    <property type="entry name" value="Ribokinase-like"/>
</dbReference>
<dbReference type="Gene3D" id="3.40.1190.20">
    <property type="match status" value="1"/>
</dbReference>
<keyword evidence="6" id="KW-0479">Metal-binding</keyword>